<evidence type="ECO:0000313" key="3">
    <source>
        <dbReference type="Proteomes" id="UP000243217"/>
    </source>
</evidence>
<feature type="non-terminal residue" evidence="2">
    <location>
        <position position="88"/>
    </location>
</feature>
<feature type="transmembrane region" description="Helical" evidence="1">
    <location>
        <begin position="64"/>
        <end position="85"/>
    </location>
</feature>
<organism evidence="2 3">
    <name type="scientific">Thraustotheca clavata</name>
    <dbReference type="NCBI Taxonomy" id="74557"/>
    <lineage>
        <taxon>Eukaryota</taxon>
        <taxon>Sar</taxon>
        <taxon>Stramenopiles</taxon>
        <taxon>Oomycota</taxon>
        <taxon>Saprolegniomycetes</taxon>
        <taxon>Saprolegniales</taxon>
        <taxon>Achlyaceae</taxon>
        <taxon>Thraustotheca</taxon>
    </lineage>
</organism>
<reference evidence="2 3" key="1">
    <citation type="journal article" date="2014" name="Genome Biol. Evol.">
        <title>The secreted proteins of Achlya hypogyna and Thraustotheca clavata identify the ancestral oomycete secretome and reveal gene acquisitions by horizontal gene transfer.</title>
        <authorList>
            <person name="Misner I."/>
            <person name="Blouin N."/>
            <person name="Leonard G."/>
            <person name="Richards T.A."/>
            <person name="Lane C.E."/>
        </authorList>
    </citation>
    <scope>NUCLEOTIDE SEQUENCE [LARGE SCALE GENOMIC DNA]</scope>
    <source>
        <strain evidence="2 3">ATCC 34112</strain>
    </source>
</reference>
<dbReference type="Proteomes" id="UP000243217">
    <property type="component" value="Unassembled WGS sequence"/>
</dbReference>
<keyword evidence="1" id="KW-0472">Membrane</keyword>
<protein>
    <submittedName>
        <fullName evidence="2">Uncharacterized protein</fullName>
    </submittedName>
</protein>
<keyword evidence="1" id="KW-0812">Transmembrane</keyword>
<name>A0A1V9ZPQ8_9STRA</name>
<proteinExistence type="predicted"/>
<accession>A0A1V9ZPQ8</accession>
<comment type="caution">
    <text evidence="2">The sequence shown here is derived from an EMBL/GenBank/DDBJ whole genome shotgun (WGS) entry which is preliminary data.</text>
</comment>
<sequence>MFLYYYRLMMSEYFHCESNVATILSHYYHLANNLRLFGISDAKPTDPIMIIVGDPTSIILLNPYVYLAFIIDIWISIELIVCAFFRKR</sequence>
<dbReference type="AlphaFoldDB" id="A0A1V9ZPQ8"/>
<dbReference type="EMBL" id="JNBS01001771">
    <property type="protein sequence ID" value="OQR99977.1"/>
    <property type="molecule type" value="Genomic_DNA"/>
</dbReference>
<keyword evidence="3" id="KW-1185">Reference proteome</keyword>
<evidence type="ECO:0000256" key="1">
    <source>
        <dbReference type="SAM" id="Phobius"/>
    </source>
</evidence>
<gene>
    <name evidence="2" type="ORF">THRCLA_21779</name>
</gene>
<evidence type="ECO:0000313" key="2">
    <source>
        <dbReference type="EMBL" id="OQR99977.1"/>
    </source>
</evidence>
<keyword evidence="1" id="KW-1133">Transmembrane helix</keyword>